<evidence type="ECO:0000256" key="1">
    <source>
        <dbReference type="ARBA" id="ARBA00007749"/>
    </source>
</evidence>
<dbReference type="InterPro" id="IPR036866">
    <property type="entry name" value="RibonucZ/Hydroxyglut_hydro"/>
</dbReference>
<dbReference type="SUPFAM" id="SSF56281">
    <property type="entry name" value="Metallo-hydrolase/oxidoreductase"/>
    <property type="match status" value="1"/>
</dbReference>
<sequence>MTDDTRLNRPAGIRSLQLGDIKVTYVPDGAGQLGPRGWLPDTTDEVWAEHPEYLDATGSLVASMGGLLVEHGDRALLIDAGFGPGHHPGQPGTPVGEINGGALLDNLARLGRTPAGIEAVAITHLHGDHIGWSAQLAGAGAVHLMSEPEWEHRHLAGQHGVSQEVLASLEPRLRTVADGEEIFPGVRVMLTPGHTAGHSAYVVTGGGRRLIAFGDALHSPIQIAHPEWSAVVDHDARQSADHRRRLVEEMAQPGTIGFGVHFADVVFGRVLRDAAGATSWEPVDA</sequence>
<evidence type="ECO:0000259" key="5">
    <source>
        <dbReference type="SMART" id="SM00849"/>
    </source>
</evidence>
<dbReference type="InterPro" id="IPR001279">
    <property type="entry name" value="Metallo-B-lactamas"/>
</dbReference>
<dbReference type="Pfam" id="PF00753">
    <property type="entry name" value="Lactamase_B"/>
    <property type="match status" value="1"/>
</dbReference>
<dbReference type="PANTHER" id="PTHR42978">
    <property type="entry name" value="QUORUM-QUENCHING LACTONASE YTNP-RELATED-RELATED"/>
    <property type="match status" value="1"/>
</dbReference>
<keyword evidence="2" id="KW-0479">Metal-binding</keyword>
<keyword evidence="3" id="KW-0378">Hydrolase</keyword>
<accession>A0ABW0A641</accession>
<organism evidence="6 7">
    <name type="scientific">Streptomyces aureoversilis</name>
    <dbReference type="NCBI Taxonomy" id="67277"/>
    <lineage>
        <taxon>Bacteria</taxon>
        <taxon>Bacillati</taxon>
        <taxon>Actinomycetota</taxon>
        <taxon>Actinomycetes</taxon>
        <taxon>Kitasatosporales</taxon>
        <taxon>Streptomycetaceae</taxon>
        <taxon>Streptomyces</taxon>
    </lineage>
</organism>
<keyword evidence="4" id="KW-0862">Zinc</keyword>
<reference evidence="7" key="1">
    <citation type="journal article" date="2019" name="Int. J. Syst. Evol. Microbiol.">
        <title>The Global Catalogue of Microorganisms (GCM) 10K type strain sequencing project: providing services to taxonomists for standard genome sequencing and annotation.</title>
        <authorList>
            <consortium name="The Broad Institute Genomics Platform"/>
            <consortium name="The Broad Institute Genome Sequencing Center for Infectious Disease"/>
            <person name="Wu L."/>
            <person name="Ma J."/>
        </authorList>
    </citation>
    <scope>NUCLEOTIDE SEQUENCE [LARGE SCALE GENOMIC DNA]</scope>
    <source>
        <strain evidence="7">CGMCC 4.1641</strain>
    </source>
</reference>
<comment type="similarity">
    <text evidence="1">Belongs to the metallo-beta-lactamase superfamily.</text>
</comment>
<dbReference type="RefSeq" id="WP_382046679.1">
    <property type="nucleotide sequence ID" value="NZ_JBHSKJ010000015.1"/>
</dbReference>
<evidence type="ECO:0000256" key="3">
    <source>
        <dbReference type="ARBA" id="ARBA00022801"/>
    </source>
</evidence>
<comment type="caution">
    <text evidence="6">The sequence shown here is derived from an EMBL/GenBank/DDBJ whole genome shotgun (WGS) entry which is preliminary data.</text>
</comment>
<evidence type="ECO:0000256" key="4">
    <source>
        <dbReference type="ARBA" id="ARBA00022833"/>
    </source>
</evidence>
<evidence type="ECO:0000313" key="6">
    <source>
        <dbReference type="EMBL" id="MFC5148035.1"/>
    </source>
</evidence>
<proteinExistence type="inferred from homology"/>
<dbReference type="SMART" id="SM00849">
    <property type="entry name" value="Lactamase_B"/>
    <property type="match status" value="1"/>
</dbReference>
<feature type="domain" description="Metallo-beta-lactamase" evidence="5">
    <location>
        <begin position="63"/>
        <end position="255"/>
    </location>
</feature>
<dbReference type="Gene3D" id="3.60.15.10">
    <property type="entry name" value="Ribonuclease Z/Hydroxyacylglutathione hydrolase-like"/>
    <property type="match status" value="1"/>
</dbReference>
<gene>
    <name evidence="6" type="ORF">ACFPP6_25525</name>
</gene>
<evidence type="ECO:0000256" key="2">
    <source>
        <dbReference type="ARBA" id="ARBA00022723"/>
    </source>
</evidence>
<dbReference type="PANTHER" id="PTHR42978:SF6">
    <property type="entry name" value="QUORUM-QUENCHING LACTONASE YTNP-RELATED"/>
    <property type="match status" value="1"/>
</dbReference>
<dbReference type="InterPro" id="IPR051013">
    <property type="entry name" value="MBL_superfamily_lactonases"/>
</dbReference>
<name>A0ABW0A641_9ACTN</name>
<dbReference type="EMBL" id="JBHSKJ010000015">
    <property type="protein sequence ID" value="MFC5148035.1"/>
    <property type="molecule type" value="Genomic_DNA"/>
</dbReference>
<keyword evidence="7" id="KW-1185">Reference proteome</keyword>
<protein>
    <submittedName>
        <fullName evidence="6">MBL fold metallo-hydrolase</fullName>
    </submittedName>
</protein>
<evidence type="ECO:0000313" key="7">
    <source>
        <dbReference type="Proteomes" id="UP001596222"/>
    </source>
</evidence>
<dbReference type="Proteomes" id="UP001596222">
    <property type="component" value="Unassembled WGS sequence"/>
</dbReference>